<dbReference type="Proteomes" id="UP000238196">
    <property type="component" value="Unassembled WGS sequence"/>
</dbReference>
<feature type="transmembrane region" description="Helical" evidence="7">
    <location>
        <begin position="294"/>
        <end position="311"/>
    </location>
</feature>
<evidence type="ECO:0000259" key="8">
    <source>
        <dbReference type="Pfam" id="PF01757"/>
    </source>
</evidence>
<feature type="transmembrane region" description="Helical" evidence="7">
    <location>
        <begin position="128"/>
        <end position="150"/>
    </location>
</feature>
<sequence>MIRGDAVRMSWFGRIRHRVTQCKGIPRGGSCLFLWLIGNNRQGVVGRIGAVCVTKRIVEFDYLRGIAIIYIVLGHSISNSGQGFPLWLENLLRGGTGVFVFVSGFFFHRIFYPRFAYKDFMLKKLQNVFVPFLVVSMVGLLLQSGELTFIHHKTWDVVLAADWKTLQTGFVLFPHWYIPFIMLTFAVSPVHKWYIEARPAIQWALFAASFIASALIHRGEENINVIHSVFYFTPFYLLGILYSQYQDSFYRHNKSIQWLCWVVMILAVYMQTYVDAHVGNYHKPAFEWRGVDWQMVQKMAACILLLELSRWMVGKPGADHLHFLARISFAIFFLHPIFAVIIGTTIWYAGTHYGVHLPQTLGWSLGFSLLMYLYLMYCTVALVLLLKRCLGERSRWVMGW</sequence>
<protein>
    <submittedName>
        <fullName evidence="9">Acyltransferase</fullName>
    </submittedName>
</protein>
<evidence type="ECO:0000256" key="3">
    <source>
        <dbReference type="ARBA" id="ARBA00022475"/>
    </source>
</evidence>
<evidence type="ECO:0000256" key="6">
    <source>
        <dbReference type="ARBA" id="ARBA00023136"/>
    </source>
</evidence>
<proteinExistence type="inferred from homology"/>
<feature type="transmembrane region" description="Helical" evidence="7">
    <location>
        <begin position="323"/>
        <end position="349"/>
    </location>
</feature>
<comment type="subcellular location">
    <subcellularLocation>
        <location evidence="1">Cell membrane</location>
        <topology evidence="1">Multi-pass membrane protein</topology>
    </subcellularLocation>
</comment>
<feature type="transmembrane region" description="Helical" evidence="7">
    <location>
        <begin position="62"/>
        <end position="78"/>
    </location>
</feature>
<feature type="transmembrane region" description="Helical" evidence="7">
    <location>
        <begin position="361"/>
        <end position="386"/>
    </location>
</feature>
<feature type="transmembrane region" description="Helical" evidence="7">
    <location>
        <begin position="200"/>
        <end position="217"/>
    </location>
</feature>
<dbReference type="AlphaFoldDB" id="A0A2S5KK49"/>
<dbReference type="GO" id="GO:0009246">
    <property type="term" value="P:enterobacterial common antigen biosynthetic process"/>
    <property type="evidence" value="ECO:0007669"/>
    <property type="project" value="TreeGrafter"/>
</dbReference>
<organism evidence="9 10">
    <name type="scientific">Proteobacteria bacterium 228</name>
    <dbReference type="NCBI Taxonomy" id="2083153"/>
    <lineage>
        <taxon>Bacteria</taxon>
        <taxon>Pseudomonadati</taxon>
        <taxon>Pseudomonadota</taxon>
    </lineage>
</organism>
<gene>
    <name evidence="9" type="ORF">C4K68_22825</name>
</gene>
<dbReference type="PANTHER" id="PTHR40074">
    <property type="entry name" value="O-ACETYLTRANSFERASE WECH"/>
    <property type="match status" value="1"/>
</dbReference>
<evidence type="ECO:0000313" key="9">
    <source>
        <dbReference type="EMBL" id="PPC75005.1"/>
    </source>
</evidence>
<keyword evidence="3" id="KW-1003">Cell membrane</keyword>
<comment type="caution">
    <text evidence="9">The sequence shown here is derived from an EMBL/GenBank/DDBJ whole genome shotgun (WGS) entry which is preliminary data.</text>
</comment>
<feature type="transmembrane region" description="Helical" evidence="7">
    <location>
        <begin position="90"/>
        <end position="107"/>
    </location>
</feature>
<comment type="similarity">
    <text evidence="2">Belongs to the acyltransferase 3 family.</text>
</comment>
<keyword evidence="5 7" id="KW-1133">Transmembrane helix</keyword>
<feature type="transmembrane region" description="Helical" evidence="7">
    <location>
        <begin position="223"/>
        <end position="243"/>
    </location>
</feature>
<evidence type="ECO:0000256" key="4">
    <source>
        <dbReference type="ARBA" id="ARBA00022692"/>
    </source>
</evidence>
<keyword evidence="4 7" id="KW-0812">Transmembrane</keyword>
<dbReference type="EMBL" id="PRLP01000117">
    <property type="protein sequence ID" value="PPC75005.1"/>
    <property type="molecule type" value="Genomic_DNA"/>
</dbReference>
<evidence type="ECO:0000256" key="1">
    <source>
        <dbReference type="ARBA" id="ARBA00004651"/>
    </source>
</evidence>
<name>A0A2S5KK49_9PROT</name>
<dbReference type="Pfam" id="PF01757">
    <property type="entry name" value="Acyl_transf_3"/>
    <property type="match status" value="1"/>
</dbReference>
<evidence type="ECO:0000313" key="10">
    <source>
        <dbReference type="Proteomes" id="UP000238196"/>
    </source>
</evidence>
<evidence type="ECO:0000256" key="2">
    <source>
        <dbReference type="ARBA" id="ARBA00007400"/>
    </source>
</evidence>
<keyword evidence="6 7" id="KW-0472">Membrane</keyword>
<keyword evidence="9" id="KW-0808">Transferase</keyword>
<keyword evidence="9" id="KW-0012">Acyltransferase</keyword>
<evidence type="ECO:0000256" key="7">
    <source>
        <dbReference type="SAM" id="Phobius"/>
    </source>
</evidence>
<feature type="transmembrane region" description="Helical" evidence="7">
    <location>
        <begin position="170"/>
        <end position="188"/>
    </location>
</feature>
<dbReference type="InterPro" id="IPR002656">
    <property type="entry name" value="Acyl_transf_3_dom"/>
</dbReference>
<dbReference type="GO" id="GO:0005886">
    <property type="term" value="C:plasma membrane"/>
    <property type="evidence" value="ECO:0007669"/>
    <property type="project" value="UniProtKB-SubCell"/>
</dbReference>
<accession>A0A2S5KK49</accession>
<evidence type="ECO:0000256" key="5">
    <source>
        <dbReference type="ARBA" id="ARBA00022989"/>
    </source>
</evidence>
<dbReference type="GO" id="GO:0016413">
    <property type="term" value="F:O-acetyltransferase activity"/>
    <property type="evidence" value="ECO:0007669"/>
    <property type="project" value="TreeGrafter"/>
</dbReference>
<feature type="domain" description="Acyltransferase 3" evidence="8">
    <location>
        <begin position="58"/>
        <end position="371"/>
    </location>
</feature>
<feature type="transmembrane region" description="Helical" evidence="7">
    <location>
        <begin position="255"/>
        <end position="274"/>
    </location>
</feature>
<reference evidence="9 10" key="1">
    <citation type="submission" date="2018-02" db="EMBL/GenBank/DDBJ databases">
        <title>novel marine gammaproteobacteria from coastal saline agro ecosystem.</title>
        <authorList>
            <person name="Krishnan R."/>
            <person name="Ramesh Kumar N."/>
        </authorList>
    </citation>
    <scope>NUCLEOTIDE SEQUENCE [LARGE SCALE GENOMIC DNA]</scope>
    <source>
        <strain evidence="9 10">228</strain>
    </source>
</reference>
<dbReference type="PANTHER" id="PTHR40074:SF2">
    <property type="entry name" value="O-ACETYLTRANSFERASE WECH"/>
    <property type="match status" value="1"/>
</dbReference>